<protein>
    <recommendedName>
        <fullName evidence="3">Transposase</fullName>
    </recommendedName>
</protein>
<evidence type="ECO:0000313" key="2">
    <source>
        <dbReference type="Proteomes" id="UP000199045"/>
    </source>
</evidence>
<gene>
    <name evidence="1" type="ORF">SAMN04488121_101510</name>
</gene>
<dbReference type="AlphaFoldDB" id="A0A1G7HKX8"/>
<accession>A0A1G7HKX8</accession>
<proteinExistence type="predicted"/>
<dbReference type="RefSeq" id="WP_089828655.1">
    <property type="nucleotide sequence ID" value="NZ_FNBN01000001.1"/>
</dbReference>
<dbReference type="STRING" id="104663.SAMN04488121_101510"/>
<dbReference type="OrthoDB" id="675401at2"/>
<organism evidence="1 2">
    <name type="scientific">Chitinophaga filiformis</name>
    <name type="common">Myxococcus filiformis</name>
    <name type="synonym">Flexibacter filiformis</name>
    <dbReference type="NCBI Taxonomy" id="104663"/>
    <lineage>
        <taxon>Bacteria</taxon>
        <taxon>Pseudomonadati</taxon>
        <taxon>Bacteroidota</taxon>
        <taxon>Chitinophagia</taxon>
        <taxon>Chitinophagales</taxon>
        <taxon>Chitinophagaceae</taxon>
        <taxon>Chitinophaga</taxon>
    </lineage>
</organism>
<evidence type="ECO:0000313" key="1">
    <source>
        <dbReference type="EMBL" id="SDF01011.1"/>
    </source>
</evidence>
<dbReference type="EMBL" id="FNBN01000001">
    <property type="protein sequence ID" value="SDF01011.1"/>
    <property type="molecule type" value="Genomic_DNA"/>
</dbReference>
<dbReference type="NCBIfam" id="NF047593">
    <property type="entry name" value="IS66_ISAeme5_TnpA"/>
    <property type="match status" value="1"/>
</dbReference>
<name>A0A1G7HKX8_CHIFI</name>
<evidence type="ECO:0008006" key="3">
    <source>
        <dbReference type="Google" id="ProtNLM"/>
    </source>
</evidence>
<reference evidence="1 2" key="1">
    <citation type="submission" date="2016-10" db="EMBL/GenBank/DDBJ databases">
        <authorList>
            <person name="de Groot N.N."/>
        </authorList>
    </citation>
    <scope>NUCLEOTIDE SEQUENCE [LARGE SCALE GENOMIC DNA]</scope>
    <source>
        <strain evidence="1 2">DSM 527</strain>
    </source>
</reference>
<dbReference type="Proteomes" id="UP000199045">
    <property type="component" value="Unassembled WGS sequence"/>
</dbReference>
<sequence length="115" mass="13421">MSISPTTPVKHRRSINEKKKLLMDWQQSNLTMKAFCLEKQIPLSGLRTWIKQFDMGRKRPPRRKVTNQFISIIPDQAVSMSVPFVEYLLPDNSRLVIHHPVTAAFLNELLHIDKK</sequence>